<proteinExistence type="predicted"/>
<keyword evidence="1" id="KW-1133">Transmembrane helix</keyword>
<feature type="domain" description="DUF4349" evidence="3">
    <location>
        <begin position="58"/>
        <end position="269"/>
    </location>
</feature>
<keyword evidence="1" id="KW-0472">Membrane</keyword>
<evidence type="ECO:0000313" key="4">
    <source>
        <dbReference type="EMBL" id="QUD88355.1"/>
    </source>
</evidence>
<dbReference type="KEGG" id="caul:KCG34_00215"/>
<dbReference type="PROSITE" id="PS51257">
    <property type="entry name" value="PROKAR_LIPOPROTEIN"/>
    <property type="match status" value="1"/>
</dbReference>
<reference evidence="4" key="1">
    <citation type="submission" date="2021-04" db="EMBL/GenBank/DDBJ databases">
        <title>The complete genome sequence of Caulobacter sp. S6.</title>
        <authorList>
            <person name="Tang Y."/>
            <person name="Ouyang W."/>
            <person name="Liu Q."/>
            <person name="Huang B."/>
            <person name="Guo Z."/>
            <person name="Lei P."/>
        </authorList>
    </citation>
    <scope>NUCLEOTIDE SEQUENCE</scope>
    <source>
        <strain evidence="4">S6</strain>
    </source>
</reference>
<organism evidence="4 5">
    <name type="scientific">Phenylobacterium montanum</name>
    <dbReference type="NCBI Taxonomy" id="2823693"/>
    <lineage>
        <taxon>Bacteria</taxon>
        <taxon>Pseudomonadati</taxon>
        <taxon>Pseudomonadota</taxon>
        <taxon>Alphaproteobacteria</taxon>
        <taxon>Caulobacterales</taxon>
        <taxon>Caulobacteraceae</taxon>
        <taxon>Phenylobacterium</taxon>
    </lineage>
</organism>
<keyword evidence="2" id="KW-0732">Signal</keyword>
<dbReference type="AlphaFoldDB" id="A0A975FZK4"/>
<sequence>MRKWVPVLLLVGMTACAKVAPAGADLAGKTDMASPAAPPKPGDGKSPTISIPQLAYAYAYRLSLPGDRIQAAIDRDEQACAAAGPYACQLVGARLDREGEGVAGAHLELRAVPDFIAHFRSGIESQTKADGGHIAAATVDSEDLSRSIVDTEAQTRAQATLRDRIEKVLAERPGKLADVMDVERELAKVQGDLDATNSELAVMKARVAMSKLTVDYQVTGLMAQGGALRPLRDATVGAGHTIIAILAAVVTLGSVLLPIALIGGALVGIAFAVRAHLQARGRRRDTAMVGGG</sequence>
<accession>A0A975FZK4</accession>
<dbReference type="InterPro" id="IPR025645">
    <property type="entry name" value="DUF4349"/>
</dbReference>
<feature type="signal peptide" evidence="2">
    <location>
        <begin position="1"/>
        <end position="24"/>
    </location>
</feature>
<protein>
    <submittedName>
        <fullName evidence="4">DUF4349 domain-containing protein</fullName>
    </submittedName>
</protein>
<gene>
    <name evidence="4" type="ORF">KCG34_00215</name>
</gene>
<dbReference type="EMBL" id="CP073078">
    <property type="protein sequence ID" value="QUD88355.1"/>
    <property type="molecule type" value="Genomic_DNA"/>
</dbReference>
<feature type="transmembrane region" description="Helical" evidence="1">
    <location>
        <begin position="242"/>
        <end position="273"/>
    </location>
</feature>
<keyword evidence="5" id="KW-1185">Reference proteome</keyword>
<keyword evidence="1" id="KW-0812">Transmembrane</keyword>
<evidence type="ECO:0000259" key="3">
    <source>
        <dbReference type="Pfam" id="PF14257"/>
    </source>
</evidence>
<evidence type="ECO:0000313" key="5">
    <source>
        <dbReference type="Proteomes" id="UP000676409"/>
    </source>
</evidence>
<feature type="chain" id="PRO_5037767297" evidence="2">
    <location>
        <begin position="25"/>
        <end position="292"/>
    </location>
</feature>
<dbReference type="RefSeq" id="WP_211938406.1">
    <property type="nucleotide sequence ID" value="NZ_CP073078.1"/>
</dbReference>
<dbReference type="Proteomes" id="UP000676409">
    <property type="component" value="Chromosome"/>
</dbReference>
<name>A0A975FZK4_9CAUL</name>
<evidence type="ECO:0000256" key="1">
    <source>
        <dbReference type="SAM" id="Phobius"/>
    </source>
</evidence>
<dbReference type="Pfam" id="PF14257">
    <property type="entry name" value="DUF4349"/>
    <property type="match status" value="1"/>
</dbReference>
<evidence type="ECO:0000256" key="2">
    <source>
        <dbReference type="SAM" id="SignalP"/>
    </source>
</evidence>